<organism evidence="6 7">
    <name type="scientific">Rotaria magnacalcarata</name>
    <dbReference type="NCBI Taxonomy" id="392030"/>
    <lineage>
        <taxon>Eukaryota</taxon>
        <taxon>Metazoa</taxon>
        <taxon>Spiralia</taxon>
        <taxon>Gnathifera</taxon>
        <taxon>Rotifera</taxon>
        <taxon>Eurotatoria</taxon>
        <taxon>Bdelloidea</taxon>
        <taxon>Philodinida</taxon>
        <taxon>Philodinidae</taxon>
        <taxon>Rotaria</taxon>
    </lineage>
</organism>
<dbReference type="Proteomes" id="UP000681967">
    <property type="component" value="Unassembled WGS sequence"/>
</dbReference>
<keyword evidence="3" id="KW-0812">Transmembrane</keyword>
<proteinExistence type="predicted"/>
<evidence type="ECO:0000256" key="5">
    <source>
        <dbReference type="ARBA" id="ARBA00023136"/>
    </source>
</evidence>
<dbReference type="GO" id="GO:0035725">
    <property type="term" value="P:sodium ion transmembrane transport"/>
    <property type="evidence" value="ECO:0007669"/>
    <property type="project" value="TreeGrafter"/>
</dbReference>
<dbReference type="AlphaFoldDB" id="A0A8S3B317"/>
<dbReference type="Pfam" id="PF00209">
    <property type="entry name" value="SNF"/>
    <property type="match status" value="1"/>
</dbReference>
<protein>
    <submittedName>
        <fullName evidence="6">Uncharacterized protein</fullName>
    </submittedName>
</protein>
<dbReference type="InterPro" id="IPR037272">
    <property type="entry name" value="SNS_sf"/>
</dbReference>
<evidence type="ECO:0000256" key="4">
    <source>
        <dbReference type="ARBA" id="ARBA00022989"/>
    </source>
</evidence>
<comment type="subcellular location">
    <subcellularLocation>
        <location evidence="1">Membrane</location>
        <topology evidence="1">Multi-pass membrane protein</topology>
    </subcellularLocation>
</comment>
<dbReference type="InterPro" id="IPR000175">
    <property type="entry name" value="Na/ntran_symport"/>
</dbReference>
<gene>
    <name evidence="6" type="ORF">BYL167_LOCUS47234</name>
</gene>
<comment type="caution">
    <text evidence="6">The sequence shown here is derived from an EMBL/GenBank/DDBJ whole genome shotgun (WGS) entry which is preliminary data.</text>
</comment>
<dbReference type="GO" id="GO:0005886">
    <property type="term" value="C:plasma membrane"/>
    <property type="evidence" value="ECO:0007669"/>
    <property type="project" value="TreeGrafter"/>
</dbReference>
<dbReference type="PANTHER" id="PTHR11616">
    <property type="entry name" value="SODIUM/CHLORIDE DEPENDENT TRANSPORTER"/>
    <property type="match status" value="1"/>
</dbReference>
<dbReference type="SUPFAM" id="SSF161070">
    <property type="entry name" value="SNF-like"/>
    <property type="match status" value="1"/>
</dbReference>
<evidence type="ECO:0000313" key="6">
    <source>
        <dbReference type="EMBL" id="CAF4779122.1"/>
    </source>
</evidence>
<keyword evidence="5" id="KW-0472">Membrane</keyword>
<evidence type="ECO:0000256" key="2">
    <source>
        <dbReference type="ARBA" id="ARBA00022448"/>
    </source>
</evidence>
<reference evidence="6" key="1">
    <citation type="submission" date="2021-02" db="EMBL/GenBank/DDBJ databases">
        <authorList>
            <person name="Nowell W R."/>
        </authorList>
    </citation>
    <scope>NUCLEOTIDE SEQUENCE</scope>
</reference>
<name>A0A8S3B317_9BILA</name>
<evidence type="ECO:0000313" key="7">
    <source>
        <dbReference type="Proteomes" id="UP000681967"/>
    </source>
</evidence>
<feature type="non-terminal residue" evidence="6">
    <location>
        <position position="1"/>
    </location>
</feature>
<accession>A0A8S3B317</accession>
<dbReference type="PANTHER" id="PTHR11616:SF240">
    <property type="entry name" value="BLOATED TUBULES, ISOFORM B-RELATED"/>
    <property type="match status" value="1"/>
</dbReference>
<keyword evidence="4" id="KW-1133">Transmembrane helix</keyword>
<keyword evidence="2" id="KW-0813">Transport</keyword>
<evidence type="ECO:0000256" key="1">
    <source>
        <dbReference type="ARBA" id="ARBA00004141"/>
    </source>
</evidence>
<dbReference type="PROSITE" id="PS50267">
    <property type="entry name" value="NA_NEUROTRAN_SYMP_3"/>
    <property type="match status" value="1"/>
</dbReference>
<sequence>AFLIPYFCVYFLIGTPLYFLELSLGQFGSRGTTVAFKMTRMFKGKR</sequence>
<dbReference type="EMBL" id="CAJOBH010135401">
    <property type="protein sequence ID" value="CAF4779122.1"/>
    <property type="molecule type" value="Genomic_DNA"/>
</dbReference>
<evidence type="ECO:0000256" key="3">
    <source>
        <dbReference type="ARBA" id="ARBA00022692"/>
    </source>
</evidence>